<organism evidence="1 2">
    <name type="scientific">Adiantum capillus-veneris</name>
    <name type="common">Maidenhair fern</name>
    <dbReference type="NCBI Taxonomy" id="13818"/>
    <lineage>
        <taxon>Eukaryota</taxon>
        <taxon>Viridiplantae</taxon>
        <taxon>Streptophyta</taxon>
        <taxon>Embryophyta</taxon>
        <taxon>Tracheophyta</taxon>
        <taxon>Polypodiopsida</taxon>
        <taxon>Polypodiidae</taxon>
        <taxon>Polypodiales</taxon>
        <taxon>Pteridineae</taxon>
        <taxon>Pteridaceae</taxon>
        <taxon>Vittarioideae</taxon>
        <taxon>Adiantum</taxon>
    </lineage>
</organism>
<sequence>MSEEEQSRRKVVEAEVQRMKQLPPSSAYATHRLRVLTKILHLLSLTAQVGSSVYFLNSPQVDLSSQWSIKQKPLMIRVGRVSASCGANNSLKNTHAK</sequence>
<dbReference type="EMBL" id="JABFUD020000002">
    <property type="protein sequence ID" value="KAI5083512.1"/>
    <property type="molecule type" value="Genomic_DNA"/>
</dbReference>
<reference evidence="1" key="1">
    <citation type="submission" date="2021-01" db="EMBL/GenBank/DDBJ databases">
        <title>Adiantum capillus-veneris genome.</title>
        <authorList>
            <person name="Fang Y."/>
            <person name="Liao Q."/>
        </authorList>
    </citation>
    <scope>NUCLEOTIDE SEQUENCE</scope>
    <source>
        <strain evidence="1">H3</strain>
        <tissue evidence="1">Leaf</tissue>
    </source>
</reference>
<accession>A0A9D4ZS32</accession>
<comment type="caution">
    <text evidence="1">The sequence shown here is derived from an EMBL/GenBank/DDBJ whole genome shotgun (WGS) entry which is preliminary data.</text>
</comment>
<evidence type="ECO:0000313" key="2">
    <source>
        <dbReference type="Proteomes" id="UP000886520"/>
    </source>
</evidence>
<dbReference type="AlphaFoldDB" id="A0A9D4ZS32"/>
<feature type="non-terminal residue" evidence="1">
    <location>
        <position position="97"/>
    </location>
</feature>
<keyword evidence="2" id="KW-1185">Reference proteome</keyword>
<proteinExistence type="predicted"/>
<protein>
    <submittedName>
        <fullName evidence="1">Uncharacterized protein</fullName>
    </submittedName>
</protein>
<dbReference type="Proteomes" id="UP000886520">
    <property type="component" value="Chromosome 3"/>
</dbReference>
<name>A0A9D4ZS32_ADICA</name>
<evidence type="ECO:0000313" key="1">
    <source>
        <dbReference type="EMBL" id="KAI5083512.1"/>
    </source>
</evidence>
<dbReference type="OrthoDB" id="1928932at2759"/>
<gene>
    <name evidence="1" type="ORF">GOP47_0003255</name>
</gene>